<name>A0A9P0GZS9_DIABA</name>
<evidence type="ECO:0000256" key="3">
    <source>
        <dbReference type="ARBA" id="ARBA00023027"/>
    </source>
</evidence>
<accession>A0A9P0GZS9</accession>
<dbReference type="PANTHER" id="PTHR24322:SF748">
    <property type="entry name" value="FI23927P1-RELATED"/>
    <property type="match status" value="1"/>
</dbReference>
<dbReference type="PANTHER" id="PTHR24322">
    <property type="entry name" value="PKSB"/>
    <property type="match status" value="1"/>
</dbReference>
<keyword evidence="6" id="KW-0472">Membrane</keyword>
<protein>
    <submittedName>
        <fullName evidence="7">Uncharacterized protein</fullName>
    </submittedName>
</protein>
<feature type="region of interest" description="Disordered" evidence="5">
    <location>
        <begin position="331"/>
        <end position="352"/>
    </location>
</feature>
<gene>
    <name evidence="7" type="ORF">DIABBA_LOCUS11035</name>
</gene>
<dbReference type="Gene3D" id="3.40.50.720">
    <property type="entry name" value="NAD(P)-binding Rossmann-like Domain"/>
    <property type="match status" value="1"/>
</dbReference>
<dbReference type="AlphaFoldDB" id="A0A9P0GZS9"/>
<dbReference type="SUPFAM" id="SSF51735">
    <property type="entry name" value="NAD(P)-binding Rossmann-fold domains"/>
    <property type="match status" value="1"/>
</dbReference>
<feature type="compositionally biased region" description="Polar residues" evidence="5">
    <location>
        <begin position="331"/>
        <end position="345"/>
    </location>
</feature>
<organism evidence="7 8">
    <name type="scientific">Diabrotica balteata</name>
    <name type="common">Banded cucumber beetle</name>
    <dbReference type="NCBI Taxonomy" id="107213"/>
    <lineage>
        <taxon>Eukaryota</taxon>
        <taxon>Metazoa</taxon>
        <taxon>Ecdysozoa</taxon>
        <taxon>Arthropoda</taxon>
        <taxon>Hexapoda</taxon>
        <taxon>Insecta</taxon>
        <taxon>Pterygota</taxon>
        <taxon>Neoptera</taxon>
        <taxon>Endopterygota</taxon>
        <taxon>Coleoptera</taxon>
        <taxon>Polyphaga</taxon>
        <taxon>Cucujiformia</taxon>
        <taxon>Chrysomeloidea</taxon>
        <taxon>Chrysomelidae</taxon>
        <taxon>Galerucinae</taxon>
        <taxon>Diabroticina</taxon>
        <taxon>Diabroticites</taxon>
        <taxon>Diabrotica</taxon>
    </lineage>
</organism>
<evidence type="ECO:0000313" key="7">
    <source>
        <dbReference type="EMBL" id="CAH1283561.1"/>
    </source>
</evidence>
<dbReference type="PRINTS" id="PR00081">
    <property type="entry name" value="GDHRDH"/>
</dbReference>
<evidence type="ECO:0000256" key="5">
    <source>
        <dbReference type="SAM" id="MobiDB-lite"/>
    </source>
</evidence>
<dbReference type="Pfam" id="PF00106">
    <property type="entry name" value="adh_short"/>
    <property type="match status" value="1"/>
</dbReference>
<comment type="similarity">
    <text evidence="1 4">Belongs to the short-chain dehydrogenases/reductases (SDR) family.</text>
</comment>
<dbReference type="PRINTS" id="PR00080">
    <property type="entry name" value="SDRFAMILY"/>
</dbReference>
<proteinExistence type="inferred from homology"/>
<dbReference type="Proteomes" id="UP001153709">
    <property type="component" value="Chromosome 7"/>
</dbReference>
<sequence>MATEKHSPSANQIVITVIEVIGFLAYSVALIIAAIYKACLPSAYQHRKNINGQIALITGGGGGLGRLLALRLARLGSTVVLWDVNEKAVEETVGLVKGVGGKAYGYKCDLADKEDVYRVAKKTQEDIGDVSILINNAGVVSGHTLLNTPDHLIKRTFDVNVVAHFWTVKAFLPKMIEKDNGHIITIASLAGHIGVPKLVDYCSSKYAAVGFDESLKIELENQGIKGIKTTVVCPYFIQQTGMFDAVNSKFFPRLKANDVADRTIDALLKDEHIVIVPGYFRWFMPLKLWMPWSVLSYFISYMLPDAAPQHQPNPIVQIKESEDSLPQKITNNSLSASISQTNPSFDTKGKDL</sequence>
<dbReference type="EMBL" id="OU898282">
    <property type="protein sequence ID" value="CAH1283561.1"/>
    <property type="molecule type" value="Genomic_DNA"/>
</dbReference>
<dbReference type="InterPro" id="IPR036291">
    <property type="entry name" value="NAD(P)-bd_dom_sf"/>
</dbReference>
<dbReference type="GO" id="GO:0016616">
    <property type="term" value="F:oxidoreductase activity, acting on the CH-OH group of donors, NAD or NADP as acceptor"/>
    <property type="evidence" value="ECO:0007669"/>
    <property type="project" value="TreeGrafter"/>
</dbReference>
<keyword evidence="8" id="KW-1185">Reference proteome</keyword>
<dbReference type="InterPro" id="IPR002347">
    <property type="entry name" value="SDR_fam"/>
</dbReference>
<evidence type="ECO:0000256" key="6">
    <source>
        <dbReference type="SAM" id="Phobius"/>
    </source>
</evidence>
<evidence type="ECO:0000256" key="4">
    <source>
        <dbReference type="RuleBase" id="RU000363"/>
    </source>
</evidence>
<reference evidence="7" key="1">
    <citation type="submission" date="2022-01" db="EMBL/GenBank/DDBJ databases">
        <authorList>
            <person name="King R."/>
        </authorList>
    </citation>
    <scope>NUCLEOTIDE SEQUENCE</scope>
</reference>
<feature type="transmembrane region" description="Helical" evidence="6">
    <location>
        <begin position="12"/>
        <end position="36"/>
    </location>
</feature>
<evidence type="ECO:0000256" key="2">
    <source>
        <dbReference type="ARBA" id="ARBA00023002"/>
    </source>
</evidence>
<dbReference type="OrthoDB" id="10253736at2759"/>
<dbReference type="FunFam" id="3.40.50.720:FF:000202">
    <property type="entry name" value="Short-chain dehydrogenase/reductase family 16C member 6"/>
    <property type="match status" value="1"/>
</dbReference>
<keyword evidence="3" id="KW-0520">NAD</keyword>
<dbReference type="GO" id="GO:0005811">
    <property type="term" value="C:lipid droplet"/>
    <property type="evidence" value="ECO:0007669"/>
    <property type="project" value="TreeGrafter"/>
</dbReference>
<keyword evidence="6" id="KW-0812">Transmembrane</keyword>
<keyword evidence="6" id="KW-1133">Transmembrane helix</keyword>
<dbReference type="CDD" id="cd05339">
    <property type="entry name" value="17beta-HSDXI-like_SDR_c"/>
    <property type="match status" value="1"/>
</dbReference>
<evidence type="ECO:0000313" key="8">
    <source>
        <dbReference type="Proteomes" id="UP001153709"/>
    </source>
</evidence>
<evidence type="ECO:0000256" key="1">
    <source>
        <dbReference type="ARBA" id="ARBA00006484"/>
    </source>
</evidence>
<keyword evidence="2" id="KW-0560">Oxidoreductase</keyword>